<evidence type="ECO:0000313" key="1">
    <source>
        <dbReference type="EMBL" id="OWZ03399.1"/>
    </source>
</evidence>
<organism evidence="1 2">
    <name type="scientific">Phytophthora megakarya</name>
    <dbReference type="NCBI Taxonomy" id="4795"/>
    <lineage>
        <taxon>Eukaryota</taxon>
        <taxon>Sar</taxon>
        <taxon>Stramenopiles</taxon>
        <taxon>Oomycota</taxon>
        <taxon>Peronosporomycetes</taxon>
        <taxon>Peronosporales</taxon>
        <taxon>Peronosporaceae</taxon>
        <taxon>Phytophthora</taxon>
    </lineage>
</organism>
<evidence type="ECO:0000313" key="2">
    <source>
        <dbReference type="Proteomes" id="UP000198211"/>
    </source>
</evidence>
<gene>
    <name evidence="1" type="ORF">PHMEG_00024877</name>
</gene>
<dbReference type="Proteomes" id="UP000198211">
    <property type="component" value="Unassembled WGS sequence"/>
</dbReference>
<proteinExistence type="predicted"/>
<dbReference type="EMBL" id="NBNE01005545">
    <property type="protein sequence ID" value="OWZ03399.1"/>
    <property type="molecule type" value="Genomic_DNA"/>
</dbReference>
<keyword evidence="2" id="KW-1185">Reference proteome</keyword>
<protein>
    <submittedName>
        <fullName evidence="1">Uncharacterized protein</fullName>
    </submittedName>
</protein>
<dbReference type="OrthoDB" id="78677at2759"/>
<reference evidence="2" key="1">
    <citation type="submission" date="2017-03" db="EMBL/GenBank/DDBJ databases">
        <title>Phytopthora megakarya and P. palmivora, two closely related causual agents of cacao black pod achieved similar genome size and gene model numbers by different mechanisms.</title>
        <authorList>
            <person name="Ali S."/>
            <person name="Shao J."/>
            <person name="Larry D.J."/>
            <person name="Kronmiller B."/>
            <person name="Shen D."/>
            <person name="Strem M.D."/>
            <person name="Melnick R.L."/>
            <person name="Guiltinan M.J."/>
            <person name="Tyler B.M."/>
            <person name="Meinhardt L.W."/>
            <person name="Bailey B.A."/>
        </authorList>
    </citation>
    <scope>NUCLEOTIDE SEQUENCE [LARGE SCALE GENOMIC DNA]</scope>
    <source>
        <strain evidence="2">zdho120</strain>
    </source>
</reference>
<dbReference type="AlphaFoldDB" id="A0A225VEM8"/>
<sequence>MMVLEDIGSRDNFAIPGVTKSATVDEIKFSQQAQVVKVQEALEVMHKQSNRFNTSLRAVARTEHAKKKGTNTEQFDIGGFMLNADVWHHTRSKFSCKWCGFVQVGDTMSNWIVVILNLIMGQNKKIPATRLKFYADNPLNVSEDLLLRIVDILQEVRYNNEKTYEIKVYWRCLSKLEDF</sequence>
<name>A0A225VEM8_9STRA</name>
<accession>A0A225VEM8</accession>
<comment type="caution">
    <text evidence="1">The sequence shown here is derived from an EMBL/GenBank/DDBJ whole genome shotgun (WGS) entry which is preliminary data.</text>
</comment>